<evidence type="ECO:0000313" key="2">
    <source>
        <dbReference type="Proteomes" id="UP000054621"/>
    </source>
</evidence>
<dbReference type="EMBL" id="LNYV01000001">
    <property type="protein sequence ID" value="KTD60596.1"/>
    <property type="molecule type" value="Genomic_DNA"/>
</dbReference>
<dbReference type="PATRIC" id="fig|28087.4.peg.55"/>
<dbReference type="eggNOG" id="ENOG5031ER9">
    <property type="taxonomic scope" value="Bacteria"/>
</dbReference>
<dbReference type="RefSeq" id="WP_232002665.1">
    <property type="nucleotide sequence ID" value="NZ_CAAAJE010000014.1"/>
</dbReference>
<dbReference type="AlphaFoldDB" id="A0A0W0YUU9"/>
<reference evidence="1 2" key="1">
    <citation type="submission" date="2015-11" db="EMBL/GenBank/DDBJ databases">
        <title>Genomic analysis of 38 Legionella species identifies large and diverse effector repertoires.</title>
        <authorList>
            <person name="Burstein D."/>
            <person name="Amaro F."/>
            <person name="Zusman T."/>
            <person name="Lifshitz Z."/>
            <person name="Cohen O."/>
            <person name="Gilbert J.A."/>
            <person name="Pupko T."/>
            <person name="Shuman H.A."/>
            <person name="Segal G."/>
        </authorList>
    </citation>
    <scope>NUCLEOTIDE SEQUENCE [LARGE SCALE GENOMIC DNA]</scope>
    <source>
        <strain evidence="1 2">Mt.St.Helens-4</strain>
    </source>
</reference>
<organism evidence="1 2">
    <name type="scientific">Legionella sainthelensi</name>
    <dbReference type="NCBI Taxonomy" id="28087"/>
    <lineage>
        <taxon>Bacteria</taxon>
        <taxon>Pseudomonadati</taxon>
        <taxon>Pseudomonadota</taxon>
        <taxon>Gammaproteobacteria</taxon>
        <taxon>Legionellales</taxon>
        <taxon>Legionellaceae</taxon>
        <taxon>Legionella</taxon>
    </lineage>
</organism>
<dbReference type="Proteomes" id="UP000054621">
    <property type="component" value="Unassembled WGS sequence"/>
</dbReference>
<proteinExistence type="predicted"/>
<evidence type="ECO:0000313" key="1">
    <source>
        <dbReference type="EMBL" id="KTD60596.1"/>
    </source>
</evidence>
<gene>
    <name evidence="1" type="ORF">Lsai_0054</name>
</gene>
<sequence length="376" mass="42345">MESKFDESIKPFSQKLKLPKKQLIVLINPNKNQDMDNRLSLFLGHAVARGGKAHMSALALVQGPAQIQAIDVKEEPSKAFKGEKVKSYNFFEKRIKKIKPIEDSNSFDSILIIGAGVPNSQRTAYKSINGINKVQSLIEPIEDILSSYLKDNGHIRVQICHSNTCKDLDKTTTFAQRITAKAINKKNATLSAPESFSIISTNDARVFDVTTQNNAFMKMRGPCKNILNNKKDDLEIQNEFMRYLNQAGKDDKVIFKNVLQSVKLVNHDIDTPFNQEDIRNALAEEEFLTTRTIMDMEEEKMEMEKPSGLSLSYSTGIIRSMKAGSTYDASFFTTKETDLVLEQKTSGLNEKVTPKDTTDKVTIEEDVSDLENIFNI</sequence>
<protein>
    <submittedName>
        <fullName evidence="1">Uncharacterized protein</fullName>
    </submittedName>
</protein>
<comment type="caution">
    <text evidence="1">The sequence shown here is derived from an EMBL/GenBank/DDBJ whole genome shotgun (WGS) entry which is preliminary data.</text>
</comment>
<name>A0A0W0YUU9_9GAMM</name>
<accession>A0A0W0YUU9</accession>